<dbReference type="Proteomes" id="UP000683000">
    <property type="component" value="Unassembled WGS sequence"/>
</dbReference>
<reference evidence="2" key="1">
    <citation type="submission" date="2021-03" db="EMBL/GenBank/DDBJ databases">
        <title>Evolutionary innovations through gain and loss of genes in the ectomycorrhizal Boletales.</title>
        <authorList>
            <person name="Wu G."/>
            <person name="Miyauchi S."/>
            <person name="Morin E."/>
            <person name="Yang Z.-L."/>
            <person name="Xu J."/>
            <person name="Martin F.M."/>
        </authorList>
    </citation>
    <scope>NUCLEOTIDE SEQUENCE</scope>
    <source>
        <strain evidence="2">BR01</strain>
    </source>
</reference>
<keyword evidence="3" id="KW-1185">Reference proteome</keyword>
<accession>A0A8I2YQZ8</accession>
<keyword evidence="1" id="KW-1133">Transmembrane helix</keyword>
<dbReference type="AlphaFoldDB" id="A0A8I2YQZ8"/>
<dbReference type="SUPFAM" id="SSF52540">
    <property type="entry name" value="P-loop containing nucleoside triphosphate hydrolases"/>
    <property type="match status" value="1"/>
</dbReference>
<dbReference type="EMBL" id="JAGFBS010000012">
    <property type="protein sequence ID" value="KAG6376470.1"/>
    <property type="molecule type" value="Genomic_DNA"/>
</dbReference>
<protein>
    <recommendedName>
        <fullName evidence="4">Signal recognition particle receptor subunit beta</fullName>
    </recommendedName>
</protein>
<gene>
    <name evidence="2" type="ORF">JVT61DRAFT_2463</name>
</gene>
<comment type="caution">
    <text evidence="2">The sequence shown here is derived from an EMBL/GenBank/DDBJ whole genome shotgun (WGS) entry which is preliminary data.</text>
</comment>
<evidence type="ECO:0000313" key="3">
    <source>
        <dbReference type="Proteomes" id="UP000683000"/>
    </source>
</evidence>
<evidence type="ECO:0000256" key="1">
    <source>
        <dbReference type="SAM" id="Phobius"/>
    </source>
</evidence>
<sequence length="82" mass="8208">MDNHPSAGTVIAATPEVLPLVGNLSTTNVALLSLAIALFLLVGPILYTRGKSKSKGNAVLLVGPPDAGKTAILSNVSPACVS</sequence>
<feature type="transmembrane region" description="Helical" evidence="1">
    <location>
        <begin position="29"/>
        <end position="47"/>
    </location>
</feature>
<keyword evidence="1" id="KW-0812">Transmembrane</keyword>
<dbReference type="InterPro" id="IPR027417">
    <property type="entry name" value="P-loop_NTPase"/>
</dbReference>
<organism evidence="2 3">
    <name type="scientific">Boletus reticuloceps</name>
    <dbReference type="NCBI Taxonomy" id="495285"/>
    <lineage>
        <taxon>Eukaryota</taxon>
        <taxon>Fungi</taxon>
        <taxon>Dikarya</taxon>
        <taxon>Basidiomycota</taxon>
        <taxon>Agaricomycotina</taxon>
        <taxon>Agaricomycetes</taxon>
        <taxon>Agaricomycetidae</taxon>
        <taxon>Boletales</taxon>
        <taxon>Boletineae</taxon>
        <taxon>Boletaceae</taxon>
        <taxon>Boletoideae</taxon>
        <taxon>Boletus</taxon>
    </lineage>
</organism>
<name>A0A8I2YQZ8_9AGAM</name>
<proteinExistence type="predicted"/>
<keyword evidence="1" id="KW-0472">Membrane</keyword>
<evidence type="ECO:0000313" key="2">
    <source>
        <dbReference type="EMBL" id="KAG6376470.1"/>
    </source>
</evidence>
<evidence type="ECO:0008006" key="4">
    <source>
        <dbReference type="Google" id="ProtNLM"/>
    </source>
</evidence>